<name>A0A650CP58_9CREN</name>
<dbReference type="FunFam" id="1.20.140.10:FF:000001">
    <property type="entry name" value="Acyl-CoA dehydrogenase"/>
    <property type="match status" value="1"/>
</dbReference>
<dbReference type="GeneID" id="42798568"/>
<dbReference type="SUPFAM" id="SSF56645">
    <property type="entry name" value="Acyl-CoA dehydrogenase NM domain-like"/>
    <property type="match status" value="1"/>
</dbReference>
<sequence length="385" mass="42458">MDFNLSEEEKLLKDNIHEFLQKKLRPIMRTIDQEERIPREFVREAGKMGIWGTVFSKDVGGLQLPMTSAVLIAEELGWADFSLATGVMYVLEEGWGYVLDRLGSSELRQEVLPKVVEGEYFLGVASTEPTGGSDVASIRTQAIKKDGNYVIRGQKIYISGALEAKEWGGGHLVLAKTNPQEKHKGISIIYVPTTDERVKVTKINNMGRMGISTAIVNYEDVSVPQKNLVGEENKGFYHAMEGFNHARVLVAGICLGAAKAILDQGIEYIKNREAFGQKLKDFQAIAFEAAELYTRLEMARLLTYKAAWALDKGVKDAHVIVAMAKLTAPQVALDIAKSVMMWMGGYGYSKDALIEAGFRGIVSYLVGAEGAMNIMKLIISRGILA</sequence>
<dbReference type="Proteomes" id="UP000423396">
    <property type="component" value="Chromosome"/>
</dbReference>
<evidence type="ECO:0000256" key="1">
    <source>
        <dbReference type="ARBA" id="ARBA00001974"/>
    </source>
</evidence>
<dbReference type="GO" id="GO:0003995">
    <property type="term" value="F:acyl-CoA dehydrogenase activity"/>
    <property type="evidence" value="ECO:0007669"/>
    <property type="project" value="TreeGrafter"/>
</dbReference>
<keyword evidence="3 6" id="KW-0285">Flavoprotein</keyword>
<evidence type="ECO:0000259" key="7">
    <source>
        <dbReference type="Pfam" id="PF00441"/>
    </source>
</evidence>
<dbReference type="Gene3D" id="1.20.140.10">
    <property type="entry name" value="Butyryl-CoA Dehydrogenase, subunit A, domain 3"/>
    <property type="match status" value="1"/>
</dbReference>
<dbReference type="InterPro" id="IPR009075">
    <property type="entry name" value="AcylCo_DH/oxidase_C"/>
</dbReference>
<organism evidence="10 11">
    <name type="scientific">Stygiolobus azoricus</name>
    <dbReference type="NCBI Taxonomy" id="41675"/>
    <lineage>
        <taxon>Archaea</taxon>
        <taxon>Thermoproteota</taxon>
        <taxon>Thermoprotei</taxon>
        <taxon>Sulfolobales</taxon>
        <taxon>Sulfolobaceae</taxon>
        <taxon>Stygiolobus</taxon>
    </lineage>
</organism>
<evidence type="ECO:0000259" key="9">
    <source>
        <dbReference type="Pfam" id="PF02771"/>
    </source>
</evidence>
<dbReference type="RefSeq" id="WP_156006438.1">
    <property type="nucleotide sequence ID" value="NZ_CP045483.1"/>
</dbReference>
<dbReference type="OrthoDB" id="275197at2157"/>
<dbReference type="InterPro" id="IPR037069">
    <property type="entry name" value="AcylCoA_DH/ox_N_sf"/>
</dbReference>
<dbReference type="InterPro" id="IPR036250">
    <property type="entry name" value="AcylCo_DH-like_C"/>
</dbReference>
<dbReference type="AlphaFoldDB" id="A0A650CP58"/>
<dbReference type="PANTHER" id="PTHR43884">
    <property type="entry name" value="ACYL-COA DEHYDROGENASE"/>
    <property type="match status" value="1"/>
</dbReference>
<dbReference type="InterPro" id="IPR013786">
    <property type="entry name" value="AcylCoA_DH/ox_N"/>
</dbReference>
<gene>
    <name evidence="10" type="ORF">D1868_05820</name>
</gene>
<dbReference type="Pfam" id="PF02771">
    <property type="entry name" value="Acyl-CoA_dh_N"/>
    <property type="match status" value="1"/>
</dbReference>
<evidence type="ECO:0000313" key="10">
    <source>
        <dbReference type="EMBL" id="QGR19553.1"/>
    </source>
</evidence>
<dbReference type="PIRSF" id="PIRSF016578">
    <property type="entry name" value="HsaA"/>
    <property type="match status" value="1"/>
</dbReference>
<evidence type="ECO:0000256" key="6">
    <source>
        <dbReference type="RuleBase" id="RU362125"/>
    </source>
</evidence>
<evidence type="ECO:0000256" key="4">
    <source>
        <dbReference type="ARBA" id="ARBA00022827"/>
    </source>
</evidence>
<feature type="domain" description="Acyl-CoA dehydrogenase/oxidase C-terminal" evidence="7">
    <location>
        <begin position="233"/>
        <end position="384"/>
    </location>
</feature>
<dbReference type="EMBL" id="CP045483">
    <property type="protein sequence ID" value="QGR19553.1"/>
    <property type="molecule type" value="Genomic_DNA"/>
</dbReference>
<evidence type="ECO:0000256" key="3">
    <source>
        <dbReference type="ARBA" id="ARBA00022630"/>
    </source>
</evidence>
<dbReference type="KEGG" id="sazo:D1868_05820"/>
<dbReference type="InterPro" id="IPR006091">
    <property type="entry name" value="Acyl-CoA_Oxase/DH_mid-dom"/>
</dbReference>
<reference evidence="10 11" key="1">
    <citation type="submission" date="2019-10" db="EMBL/GenBank/DDBJ databases">
        <title>Genome Sequences from Six Type Strain Members of the Archaeal Family Sulfolobaceae: Acidianus ambivalens, Acidianus infernus, Metallosphaera prunae, Stygiolobus azoricus, Sulfolobus metallicus, and Sulfurisphaera ohwakuensis.</title>
        <authorList>
            <person name="Counts J.A."/>
            <person name="Kelly R.M."/>
        </authorList>
    </citation>
    <scope>NUCLEOTIDE SEQUENCE [LARGE SCALE GENOMIC DNA]</scope>
    <source>
        <strain evidence="10 11">FC6</strain>
    </source>
</reference>
<comment type="cofactor">
    <cofactor evidence="1 6">
        <name>FAD</name>
        <dbReference type="ChEBI" id="CHEBI:57692"/>
    </cofactor>
</comment>
<dbReference type="InterPro" id="IPR046373">
    <property type="entry name" value="Acyl-CoA_Oxase/DH_mid-dom_sf"/>
</dbReference>
<keyword evidence="5 6" id="KW-0560">Oxidoreductase</keyword>
<dbReference type="Gene3D" id="1.10.540.10">
    <property type="entry name" value="Acyl-CoA dehydrogenase/oxidase, N-terminal domain"/>
    <property type="match status" value="1"/>
</dbReference>
<evidence type="ECO:0000256" key="2">
    <source>
        <dbReference type="ARBA" id="ARBA00009347"/>
    </source>
</evidence>
<accession>A0A650CP58</accession>
<proteinExistence type="inferred from homology"/>
<feature type="domain" description="Acyl-CoA oxidase/dehydrogenase middle" evidence="8">
    <location>
        <begin position="124"/>
        <end position="221"/>
    </location>
</feature>
<comment type="similarity">
    <text evidence="2 6">Belongs to the acyl-CoA dehydrogenase family.</text>
</comment>
<feature type="domain" description="Acyl-CoA dehydrogenase/oxidase N-terminal" evidence="9">
    <location>
        <begin position="6"/>
        <end position="119"/>
    </location>
</feature>
<dbReference type="SUPFAM" id="SSF47203">
    <property type="entry name" value="Acyl-CoA dehydrogenase C-terminal domain-like"/>
    <property type="match status" value="1"/>
</dbReference>
<dbReference type="PANTHER" id="PTHR43884:SF37">
    <property type="entry name" value="ACYL-COA DEHYDROGENASE"/>
    <property type="match status" value="1"/>
</dbReference>
<dbReference type="GO" id="GO:0050660">
    <property type="term" value="F:flavin adenine dinucleotide binding"/>
    <property type="evidence" value="ECO:0007669"/>
    <property type="project" value="InterPro"/>
</dbReference>
<keyword evidence="11" id="KW-1185">Reference proteome</keyword>
<keyword evidence="4 6" id="KW-0274">FAD</keyword>
<dbReference type="Pfam" id="PF02770">
    <property type="entry name" value="Acyl-CoA_dh_M"/>
    <property type="match status" value="1"/>
</dbReference>
<dbReference type="Pfam" id="PF00441">
    <property type="entry name" value="Acyl-CoA_dh_1"/>
    <property type="match status" value="1"/>
</dbReference>
<dbReference type="Gene3D" id="2.40.110.10">
    <property type="entry name" value="Butyryl-CoA Dehydrogenase, subunit A, domain 2"/>
    <property type="match status" value="1"/>
</dbReference>
<protein>
    <submittedName>
        <fullName evidence="10">Acyl-CoA dehydrogenase</fullName>
    </submittedName>
</protein>
<dbReference type="InterPro" id="IPR009100">
    <property type="entry name" value="AcylCoA_DH/oxidase_NM_dom_sf"/>
</dbReference>
<evidence type="ECO:0000313" key="11">
    <source>
        <dbReference type="Proteomes" id="UP000423396"/>
    </source>
</evidence>
<evidence type="ECO:0000256" key="5">
    <source>
        <dbReference type="ARBA" id="ARBA00023002"/>
    </source>
</evidence>
<evidence type="ECO:0000259" key="8">
    <source>
        <dbReference type="Pfam" id="PF02770"/>
    </source>
</evidence>